<feature type="compositionally biased region" description="Acidic residues" evidence="1">
    <location>
        <begin position="19"/>
        <end position="31"/>
    </location>
</feature>
<evidence type="ECO:0000313" key="3">
    <source>
        <dbReference type="Proteomes" id="UP001341840"/>
    </source>
</evidence>
<proteinExistence type="predicted"/>
<feature type="region of interest" description="Disordered" evidence="1">
    <location>
        <begin position="19"/>
        <end position="73"/>
    </location>
</feature>
<feature type="compositionally biased region" description="Polar residues" evidence="1">
    <location>
        <begin position="201"/>
        <end position="222"/>
    </location>
</feature>
<dbReference type="EMBL" id="JASCZI010060481">
    <property type="protein sequence ID" value="MED6132609.1"/>
    <property type="molecule type" value="Genomic_DNA"/>
</dbReference>
<feature type="compositionally biased region" description="Polar residues" evidence="1">
    <location>
        <begin position="165"/>
        <end position="174"/>
    </location>
</feature>
<evidence type="ECO:0000256" key="1">
    <source>
        <dbReference type="SAM" id="MobiDB-lite"/>
    </source>
</evidence>
<keyword evidence="3" id="KW-1185">Reference proteome</keyword>
<organism evidence="2 3">
    <name type="scientific">Stylosanthes scabra</name>
    <dbReference type="NCBI Taxonomy" id="79078"/>
    <lineage>
        <taxon>Eukaryota</taxon>
        <taxon>Viridiplantae</taxon>
        <taxon>Streptophyta</taxon>
        <taxon>Embryophyta</taxon>
        <taxon>Tracheophyta</taxon>
        <taxon>Spermatophyta</taxon>
        <taxon>Magnoliopsida</taxon>
        <taxon>eudicotyledons</taxon>
        <taxon>Gunneridae</taxon>
        <taxon>Pentapetalae</taxon>
        <taxon>rosids</taxon>
        <taxon>fabids</taxon>
        <taxon>Fabales</taxon>
        <taxon>Fabaceae</taxon>
        <taxon>Papilionoideae</taxon>
        <taxon>50 kb inversion clade</taxon>
        <taxon>dalbergioids sensu lato</taxon>
        <taxon>Dalbergieae</taxon>
        <taxon>Pterocarpus clade</taxon>
        <taxon>Stylosanthes</taxon>
    </lineage>
</organism>
<dbReference type="Proteomes" id="UP001341840">
    <property type="component" value="Unassembled WGS sequence"/>
</dbReference>
<gene>
    <name evidence="2" type="ORF">PIB30_020619</name>
</gene>
<name>A0ABU6S8L5_9FABA</name>
<protein>
    <submittedName>
        <fullName evidence="2">Uncharacterized protein</fullName>
    </submittedName>
</protein>
<accession>A0ABU6S8L5</accession>
<reference evidence="2 3" key="1">
    <citation type="journal article" date="2023" name="Plants (Basel)">
        <title>Bridging the Gap: Combining Genomics and Transcriptomics Approaches to Understand Stylosanthes scabra, an Orphan Legume from the Brazilian Caatinga.</title>
        <authorList>
            <person name="Ferreira-Neto J.R.C."/>
            <person name="da Silva M.D."/>
            <person name="Binneck E."/>
            <person name="de Melo N.F."/>
            <person name="da Silva R.H."/>
            <person name="de Melo A.L.T.M."/>
            <person name="Pandolfi V."/>
            <person name="Bustamante F.O."/>
            <person name="Brasileiro-Vidal A.C."/>
            <person name="Benko-Iseppon A.M."/>
        </authorList>
    </citation>
    <scope>NUCLEOTIDE SEQUENCE [LARGE SCALE GENOMIC DNA]</scope>
    <source>
        <tissue evidence="2">Leaves</tissue>
    </source>
</reference>
<feature type="compositionally biased region" description="Basic and acidic residues" evidence="1">
    <location>
        <begin position="176"/>
        <end position="199"/>
    </location>
</feature>
<comment type="caution">
    <text evidence="2">The sequence shown here is derived from an EMBL/GenBank/DDBJ whole genome shotgun (WGS) entry which is preliminary data.</text>
</comment>
<sequence>MHKLISKISYFIDVEEQVEDEADEEDHEFDDYFMSSAPTPDGPAQTQGNAGNGTASSIDHGASSKRLSGKKRKQVDILERMADEVHESTAAQREHVQILANAISGKNEEVKMGEKLEHLGFADHDALHVVVKICSDARLEKSFWSLTDAQLTALAQDVTAGNGKGSHQSQTPQSKGDGRKTATYKSKGDGRKMETHESGKMISTTHRFMTSSVKESTGTLSTAAEKGREERIDSGSTKA</sequence>
<feature type="compositionally biased region" description="Polar residues" evidence="1">
    <location>
        <begin position="44"/>
        <end position="57"/>
    </location>
</feature>
<evidence type="ECO:0000313" key="2">
    <source>
        <dbReference type="EMBL" id="MED6132609.1"/>
    </source>
</evidence>
<feature type="region of interest" description="Disordered" evidence="1">
    <location>
        <begin position="160"/>
        <end position="239"/>
    </location>
</feature>